<dbReference type="Proteomes" id="UP000283369">
    <property type="component" value="Unassembled WGS sequence"/>
</dbReference>
<evidence type="ECO:0000259" key="5">
    <source>
        <dbReference type="Pfam" id="PF17678"/>
    </source>
</evidence>
<dbReference type="InterPro" id="IPR012939">
    <property type="entry name" value="Glyco_hydro_92"/>
</dbReference>
<organism evidence="6 7">
    <name type="scientific">Bacteroides xylanisolvens</name>
    <dbReference type="NCBI Taxonomy" id="371601"/>
    <lineage>
        <taxon>Bacteria</taxon>
        <taxon>Pseudomonadati</taxon>
        <taxon>Bacteroidota</taxon>
        <taxon>Bacteroidia</taxon>
        <taxon>Bacteroidales</taxon>
        <taxon>Bacteroidaceae</taxon>
        <taxon>Bacteroides</taxon>
    </lineage>
</organism>
<feature type="domain" description="Glycosyl hydrolase family 92" evidence="4">
    <location>
        <begin position="240"/>
        <end position="734"/>
    </location>
</feature>
<dbReference type="InterPro" id="IPR041371">
    <property type="entry name" value="GH92_N"/>
</dbReference>
<dbReference type="Gene3D" id="1.20.1610.10">
    <property type="entry name" value="alpha-1,2-mannosidases domains"/>
    <property type="match status" value="1"/>
</dbReference>
<dbReference type="RefSeq" id="WP_117811772.1">
    <property type="nucleotide sequence ID" value="NZ_JAPNNX010000012.1"/>
</dbReference>
<comment type="cofactor">
    <cofactor evidence="1">
        <name>Ca(2+)</name>
        <dbReference type="ChEBI" id="CHEBI:29108"/>
    </cofactor>
</comment>
<dbReference type="InterPro" id="IPR014718">
    <property type="entry name" value="GH-type_carb-bd"/>
</dbReference>
<protein>
    <submittedName>
        <fullName evidence="6">Glycoside hydrolase family 92 protein</fullName>
    </submittedName>
</protein>
<sequence length="759" mass="86241">MKSIRKTALIIGVFSFFILGSVSYAKEKMEPVDYVNPYMGNISHLLFPTYPTVHLPNGMLRVYPERKDFTSDLCYGLPVAVTSHRGASAFNLSPVCGLNKEIPPVQDYSYDREKISPYHYQVYLDENNILVNFVPSYQSGIYTFTYEGIANSQIVLNTRNGYLFIDNEGIGGCQYLDDKTAIYLFMESDCEAISKGGLQDGMMNSACQRVDGKNAAIILDYGSCKEITLRYGISFISVEQAKKNLRREIHTYDIGKVAETGRKIWNETLGKIEIKGGTDDQKVIFYTSLYRTYERMINISEDGSYYSAFDNQIHMDGGTPFYTDDWIWDTYRAVHPLRILIEPEKERAMVSSFIRMAQQSPNGWMPTFPEITGDSHRMNGNHAVATIWDAYCKGITDIDLEQAYKACKGAITEKTLLPWQKGPLTELDSFYQQYGYFPALHPGEKETCLGVHGFERRQAISVMLGNCYDTWCLAQIAHTFGYNDEYEQFMKIAYSYRNVYNAETGFFHPRDSKGDFIYPFDYRFSGGMGARDYYGENNGWIYRWDVQHNPADLIALMGGREKFIDNLNQTFREPIGEAKFSFYSHLPDHTGNVGQFSMANEPCLHIPYLYNYAGQPWMTQKRIRSLMKQWFRNDLMGVPGDEDGGGMSAFVVFSAMGFYPVTPGSPTYNIGSPLFNHVRIALGNGKTFEIIAENCSDENKYIQSAMLNGKPWNKPWFEHKDIIKGGKLELVMGNKANRLWGAALDAAPPSAEPLTSTSH</sequence>
<dbReference type="Pfam" id="PF07971">
    <property type="entry name" value="Glyco_hydro_92"/>
    <property type="match status" value="1"/>
</dbReference>
<dbReference type="GO" id="GO:0030246">
    <property type="term" value="F:carbohydrate binding"/>
    <property type="evidence" value="ECO:0007669"/>
    <property type="project" value="InterPro"/>
</dbReference>
<gene>
    <name evidence="6" type="ORF">DWW25_24720</name>
</gene>
<evidence type="ECO:0000256" key="1">
    <source>
        <dbReference type="ARBA" id="ARBA00001913"/>
    </source>
</evidence>
<keyword evidence="3" id="KW-0106">Calcium</keyword>
<proteinExistence type="predicted"/>
<dbReference type="PANTHER" id="PTHR12143:SF43">
    <property type="entry name" value="PUTATIVE-RELATED"/>
    <property type="match status" value="1"/>
</dbReference>
<reference evidence="6 7" key="1">
    <citation type="submission" date="2018-08" db="EMBL/GenBank/DDBJ databases">
        <title>A genome reference for cultivated species of the human gut microbiota.</title>
        <authorList>
            <person name="Zou Y."/>
            <person name="Xue W."/>
            <person name="Luo G."/>
        </authorList>
    </citation>
    <scope>NUCLEOTIDE SEQUENCE [LARGE SCALE GENOMIC DNA]</scope>
    <source>
        <strain evidence="6 7">AF14-7</strain>
    </source>
</reference>
<evidence type="ECO:0000259" key="4">
    <source>
        <dbReference type="Pfam" id="PF07971"/>
    </source>
</evidence>
<dbReference type="Gene3D" id="1.20.1050.60">
    <property type="entry name" value="alpha-1,2-mannosidase"/>
    <property type="match status" value="1"/>
</dbReference>
<keyword evidence="6" id="KW-0378">Hydrolase</keyword>
<dbReference type="SUPFAM" id="SSF48208">
    <property type="entry name" value="Six-hairpin glycosidases"/>
    <property type="match status" value="1"/>
</dbReference>
<evidence type="ECO:0000313" key="6">
    <source>
        <dbReference type="EMBL" id="RGV03871.1"/>
    </source>
</evidence>
<dbReference type="InterPro" id="IPR008928">
    <property type="entry name" value="6-hairpin_glycosidase_sf"/>
</dbReference>
<dbReference type="InterPro" id="IPR005887">
    <property type="entry name" value="GH92_a_mannosidase_put"/>
</dbReference>
<dbReference type="Pfam" id="PF17678">
    <property type="entry name" value="Glyco_hydro_92N"/>
    <property type="match status" value="1"/>
</dbReference>
<dbReference type="PANTHER" id="PTHR12143">
    <property type="entry name" value="PEPTIDE N-GLYCANASE PNGASE -RELATED"/>
    <property type="match status" value="1"/>
</dbReference>
<dbReference type="AlphaFoldDB" id="A0A412VEI5"/>
<evidence type="ECO:0000256" key="3">
    <source>
        <dbReference type="ARBA" id="ARBA00022837"/>
    </source>
</evidence>
<dbReference type="EMBL" id="QRYV01000098">
    <property type="protein sequence ID" value="RGV03871.1"/>
    <property type="molecule type" value="Genomic_DNA"/>
</dbReference>
<dbReference type="NCBIfam" id="TIGR01180">
    <property type="entry name" value="aman2_put"/>
    <property type="match status" value="1"/>
</dbReference>
<feature type="domain" description="Glycosyl hydrolase family 92 N-terminal" evidence="5">
    <location>
        <begin position="34"/>
        <end position="234"/>
    </location>
</feature>
<accession>A0A412VEI5</accession>
<evidence type="ECO:0000313" key="7">
    <source>
        <dbReference type="Proteomes" id="UP000283369"/>
    </source>
</evidence>
<dbReference type="Gene3D" id="3.30.2080.10">
    <property type="entry name" value="GH92 mannosidase domain"/>
    <property type="match status" value="1"/>
</dbReference>
<dbReference type="InterPro" id="IPR050883">
    <property type="entry name" value="PNGase"/>
</dbReference>
<comment type="subunit">
    <text evidence="2">Monomer.</text>
</comment>
<dbReference type="GO" id="GO:0005975">
    <property type="term" value="P:carbohydrate metabolic process"/>
    <property type="evidence" value="ECO:0007669"/>
    <property type="project" value="InterPro"/>
</dbReference>
<dbReference type="GO" id="GO:0000224">
    <property type="term" value="F:peptide-N4-(N-acetyl-beta-glucosaminyl)asparagine amidase activity"/>
    <property type="evidence" value="ECO:0007669"/>
    <property type="project" value="TreeGrafter"/>
</dbReference>
<dbReference type="GO" id="GO:0005829">
    <property type="term" value="C:cytosol"/>
    <property type="evidence" value="ECO:0007669"/>
    <property type="project" value="TreeGrafter"/>
</dbReference>
<evidence type="ECO:0000256" key="2">
    <source>
        <dbReference type="ARBA" id="ARBA00011245"/>
    </source>
</evidence>
<comment type="caution">
    <text evidence="6">The sequence shown here is derived from an EMBL/GenBank/DDBJ whole genome shotgun (WGS) entry which is preliminary data.</text>
</comment>
<dbReference type="FunFam" id="3.30.2080.10:FF:000001">
    <property type="entry name" value="Alpha-1,2-mannosidase subfamily"/>
    <property type="match status" value="1"/>
</dbReference>
<name>A0A412VEI5_9BACE</name>
<dbReference type="GO" id="GO:0006516">
    <property type="term" value="P:glycoprotein catabolic process"/>
    <property type="evidence" value="ECO:0007669"/>
    <property type="project" value="TreeGrafter"/>
</dbReference>
<dbReference type="Gene3D" id="2.70.98.10">
    <property type="match status" value="1"/>
</dbReference>
<dbReference type="FunFam" id="1.20.1050.60:FF:000001">
    <property type="entry name" value="Putative alpha-1,2-mannosidase"/>
    <property type="match status" value="1"/>
</dbReference>